<proteinExistence type="predicted"/>
<sequence>MKIVLSVMGAVTGALAVVFLAACIAVAGAIECMRALEEMTGM</sequence>
<comment type="caution">
    <text evidence="1">The sequence shown here is derived from an EMBL/GenBank/DDBJ whole genome shotgun (WGS) entry which is preliminary data.</text>
</comment>
<dbReference type="RefSeq" id="WP_007885041.1">
    <property type="nucleotide sequence ID" value="NZ_ACFY01000061.1"/>
</dbReference>
<protein>
    <recommendedName>
        <fullName evidence="3">Lipoprotein</fullName>
    </recommendedName>
</protein>
<evidence type="ECO:0008006" key="3">
    <source>
        <dbReference type="Google" id="ProtNLM"/>
    </source>
</evidence>
<dbReference type="Proteomes" id="UP000003561">
    <property type="component" value="Unassembled WGS sequence"/>
</dbReference>
<dbReference type="AlphaFoldDB" id="C0FSD7"/>
<gene>
    <name evidence="1" type="ORF">ROSEINA2194_01653</name>
</gene>
<evidence type="ECO:0000313" key="2">
    <source>
        <dbReference type="Proteomes" id="UP000003561"/>
    </source>
</evidence>
<reference evidence="1 2" key="1">
    <citation type="submission" date="2009-02" db="EMBL/GenBank/DDBJ databases">
        <authorList>
            <person name="Fulton L."/>
            <person name="Clifton S."/>
            <person name="Fulton B."/>
            <person name="Xu J."/>
            <person name="Minx P."/>
            <person name="Pepin K.H."/>
            <person name="Johnson M."/>
            <person name="Bhonagiri V."/>
            <person name="Nash W.E."/>
            <person name="Mardis E.R."/>
            <person name="Wilson R.K."/>
        </authorList>
    </citation>
    <scope>NUCLEOTIDE SEQUENCE [LARGE SCALE GENOMIC DNA]</scope>
    <source>
        <strain evidence="1 2">DSM 16841</strain>
    </source>
</reference>
<dbReference type="GeneID" id="76380070"/>
<organism evidence="1 2">
    <name type="scientific">Roseburia inulinivorans DSM 16841</name>
    <dbReference type="NCBI Taxonomy" id="622312"/>
    <lineage>
        <taxon>Bacteria</taxon>
        <taxon>Bacillati</taxon>
        <taxon>Bacillota</taxon>
        <taxon>Clostridia</taxon>
        <taxon>Lachnospirales</taxon>
        <taxon>Lachnospiraceae</taxon>
        <taxon>Roseburia</taxon>
    </lineage>
</organism>
<dbReference type="PROSITE" id="PS51257">
    <property type="entry name" value="PROKAR_LIPOPROTEIN"/>
    <property type="match status" value="1"/>
</dbReference>
<name>C0FSD7_9FIRM</name>
<accession>C0FSD7</accession>
<dbReference type="EMBL" id="ACFY01000061">
    <property type="protein sequence ID" value="EEG94525.1"/>
    <property type="molecule type" value="Genomic_DNA"/>
</dbReference>
<evidence type="ECO:0000313" key="1">
    <source>
        <dbReference type="EMBL" id="EEG94525.1"/>
    </source>
</evidence>
<reference evidence="1 2" key="2">
    <citation type="submission" date="2009-03" db="EMBL/GenBank/DDBJ databases">
        <title>Draft genome sequence of Roseburia inulinivorans (DSM 16841).</title>
        <authorList>
            <person name="Sudarsanam P."/>
            <person name="Ley R."/>
            <person name="Guruge J."/>
            <person name="Turnbaugh P.J."/>
            <person name="Mahowald M."/>
            <person name="Liep D."/>
            <person name="Gordon J."/>
        </authorList>
    </citation>
    <scope>NUCLEOTIDE SEQUENCE [LARGE SCALE GENOMIC DNA]</scope>
    <source>
        <strain evidence="1 2">DSM 16841</strain>
    </source>
</reference>